<dbReference type="KEGG" id="ols:Olsu_1056"/>
<evidence type="ECO:0000313" key="1">
    <source>
        <dbReference type="EMBL" id="ADK68166.1"/>
    </source>
</evidence>
<gene>
    <name evidence="1" type="ordered locus">Olsu_1056</name>
</gene>
<accession>E1QVL3</accession>
<dbReference type="RefSeq" id="WP_013251918.1">
    <property type="nucleotide sequence ID" value="NC_014363.1"/>
</dbReference>
<dbReference type="HOGENOM" id="CLU_1684794_0_0_11"/>
<dbReference type="AlphaFoldDB" id="E1QVL3"/>
<dbReference type="STRING" id="633147.Olsu_1056"/>
<proteinExistence type="predicted"/>
<dbReference type="OrthoDB" id="3194407at2"/>
<dbReference type="Proteomes" id="UP000000333">
    <property type="component" value="Chromosome"/>
</dbReference>
<evidence type="ECO:0000313" key="2">
    <source>
        <dbReference type="Proteomes" id="UP000000333"/>
    </source>
</evidence>
<sequence length="158" mass="17572">MRKRALISVVAALVVILAAVYAPRVWNTWQAERERAGRTERVGRYRGELQPLLERARAIMDGTADPPASEELDGELFYWGWDHRRGAYPDTTRVEVSPIEVTDVAPDGEGGLTVTVSFKVTQYRADGGVDSHASFVGDTWHARRGGSGWVVYRIETSP</sequence>
<keyword evidence="2" id="KW-1185">Reference proteome</keyword>
<organism evidence="1 2">
    <name type="scientific">Olsenella uli (strain ATCC 49627 / DSM 7084 / CCUG 31166 / CIP 109912 / JCM 12494 / LMG 11480 / NCIMB 702895 / VPI D76D-27C)</name>
    <name type="common">Lactobacillus uli</name>
    <dbReference type="NCBI Taxonomy" id="633147"/>
    <lineage>
        <taxon>Bacteria</taxon>
        <taxon>Bacillati</taxon>
        <taxon>Actinomycetota</taxon>
        <taxon>Coriobacteriia</taxon>
        <taxon>Coriobacteriales</taxon>
        <taxon>Atopobiaceae</taxon>
        <taxon>Olsenella</taxon>
    </lineage>
</organism>
<dbReference type="EMBL" id="CP002106">
    <property type="protein sequence ID" value="ADK68166.1"/>
    <property type="molecule type" value="Genomic_DNA"/>
</dbReference>
<protein>
    <submittedName>
        <fullName evidence="1">Uncharacterized protein</fullName>
    </submittedName>
</protein>
<dbReference type="GeneID" id="78512476"/>
<name>E1QVL3_OLSUV</name>
<dbReference type="PATRIC" id="fig|633147.7.peg.488"/>
<reference evidence="1 2" key="1">
    <citation type="journal article" date="2010" name="Stand. Genomic Sci.">
        <title>Complete genome sequence of Olsenella uli type strain (VPI D76D-27C).</title>
        <authorList>
            <person name="Goker M."/>
            <person name="Held B."/>
            <person name="Lucas S."/>
            <person name="Nolan M."/>
            <person name="Yasawong M."/>
            <person name="Glavina Del Rio T."/>
            <person name="Tice H."/>
            <person name="Cheng J.F."/>
            <person name="Bruce D."/>
            <person name="Detter J.C."/>
            <person name="Tapia R."/>
            <person name="Han C."/>
            <person name="Goodwin L."/>
            <person name="Pitluck S."/>
            <person name="Liolios K."/>
            <person name="Ivanova N."/>
            <person name="Mavromatis K."/>
            <person name="Mikhailova N."/>
            <person name="Pati A."/>
            <person name="Chen A."/>
            <person name="Palaniappan K."/>
            <person name="Land M."/>
            <person name="Hauser L."/>
            <person name="Chang Y.J."/>
            <person name="Jeffries C.D."/>
            <person name="Rohde M."/>
            <person name="Sikorski J."/>
            <person name="Pukall R."/>
            <person name="Woyke T."/>
            <person name="Bristow J."/>
            <person name="Eisen J.A."/>
            <person name="Markowitz V."/>
            <person name="Hugenholtz P."/>
            <person name="Kyrpides N.C."/>
            <person name="Klenk H.P."/>
            <person name="Lapidus A."/>
        </authorList>
    </citation>
    <scope>NUCLEOTIDE SEQUENCE [LARGE SCALE GENOMIC DNA]</scope>
    <source>
        <strain evidence="2">ATCC 49627 / DSM 7084 / CIP 109912 / JCM 12494 / NCIMB 702895 / VPI D76D-27C</strain>
    </source>
</reference>